<feature type="transmembrane region" description="Helical" evidence="2">
    <location>
        <begin position="101"/>
        <end position="134"/>
    </location>
</feature>
<evidence type="ECO:0000256" key="2">
    <source>
        <dbReference type="SAM" id="Phobius"/>
    </source>
</evidence>
<feature type="transmembrane region" description="Helical" evidence="2">
    <location>
        <begin position="20"/>
        <end position="38"/>
    </location>
</feature>
<feature type="transmembrane region" description="Helical" evidence="2">
    <location>
        <begin position="146"/>
        <end position="169"/>
    </location>
</feature>
<keyword evidence="2" id="KW-0472">Membrane</keyword>
<evidence type="ECO:0000256" key="1">
    <source>
        <dbReference type="ARBA" id="ARBA00005801"/>
    </source>
</evidence>
<feature type="transmembrane region" description="Helical" evidence="2">
    <location>
        <begin position="69"/>
        <end position="89"/>
    </location>
</feature>
<reference evidence="4 5" key="1">
    <citation type="submission" date="2022-04" db="EMBL/GenBank/DDBJ databases">
        <title>Halobacillus sp. isolated from saltern.</title>
        <authorList>
            <person name="Won M."/>
            <person name="Lee C.-M."/>
            <person name="Woen H.-Y."/>
            <person name="Kwon S.-W."/>
        </authorList>
    </citation>
    <scope>NUCLEOTIDE SEQUENCE [LARGE SCALE GENOMIC DNA]</scope>
    <source>
        <strain evidence="4 5">SSBR10-3</strain>
    </source>
</reference>
<dbReference type="InterPro" id="IPR000045">
    <property type="entry name" value="Prepilin_IV_endopep_pep"/>
</dbReference>
<dbReference type="PANTHER" id="PTHR30487">
    <property type="entry name" value="TYPE 4 PREPILIN-LIKE PROTEINS LEADER PEPTIDE-PROCESSING ENZYME"/>
    <property type="match status" value="1"/>
</dbReference>
<dbReference type="InterPro" id="IPR050882">
    <property type="entry name" value="Prepilin_peptidase/N-MTase"/>
</dbReference>
<evidence type="ECO:0000259" key="3">
    <source>
        <dbReference type="Pfam" id="PF01478"/>
    </source>
</evidence>
<sequence>MELFSGLLFSYSYIVFDWGWGFLYALILVALFHIIIVSDLAYMIIPDRVLLFFFFILLLYRSFHPLMPYWASIAGGLIGLAGIALIILISRSGMGGGDMKLFGLIGFAMGVKMLLVTFFLATLLGAILGGVLLATGTISRAKPIPFGPFIAVSALIVVFSGPLLIDWYVTSFF</sequence>
<comment type="similarity">
    <text evidence="1">Belongs to the peptidase A24 family.</text>
</comment>
<feature type="domain" description="Prepilin type IV endopeptidase peptidase" evidence="3">
    <location>
        <begin position="26"/>
        <end position="129"/>
    </location>
</feature>
<accession>A0ABY4ERU6</accession>
<evidence type="ECO:0000313" key="5">
    <source>
        <dbReference type="Proteomes" id="UP000831787"/>
    </source>
</evidence>
<proteinExistence type="inferred from homology"/>
<dbReference type="Pfam" id="PF01478">
    <property type="entry name" value="Peptidase_A24"/>
    <property type="match status" value="1"/>
</dbReference>
<feature type="transmembrane region" description="Helical" evidence="2">
    <location>
        <begin position="45"/>
        <end position="63"/>
    </location>
</feature>
<gene>
    <name evidence="4" type="ORF">MUN89_10220</name>
</gene>
<dbReference type="Proteomes" id="UP000831787">
    <property type="component" value="Chromosome"/>
</dbReference>
<organism evidence="4 5">
    <name type="scientific">Halobacillus salinarum</name>
    <dbReference type="NCBI Taxonomy" id="2932257"/>
    <lineage>
        <taxon>Bacteria</taxon>
        <taxon>Bacillati</taxon>
        <taxon>Bacillota</taxon>
        <taxon>Bacilli</taxon>
        <taxon>Bacillales</taxon>
        <taxon>Bacillaceae</taxon>
        <taxon>Halobacillus</taxon>
    </lineage>
</organism>
<protein>
    <submittedName>
        <fullName evidence="4">A24 family peptidase</fullName>
    </submittedName>
</protein>
<dbReference type="PANTHER" id="PTHR30487:SF0">
    <property type="entry name" value="PREPILIN LEADER PEPTIDASE_N-METHYLTRANSFERASE-RELATED"/>
    <property type="match status" value="1"/>
</dbReference>
<dbReference type="Gene3D" id="1.20.120.1220">
    <property type="match status" value="1"/>
</dbReference>
<evidence type="ECO:0000313" key="4">
    <source>
        <dbReference type="EMBL" id="UOQ46442.1"/>
    </source>
</evidence>
<keyword evidence="5" id="KW-1185">Reference proteome</keyword>
<keyword evidence="2" id="KW-0812">Transmembrane</keyword>
<dbReference type="EMBL" id="CP095073">
    <property type="protein sequence ID" value="UOQ46442.1"/>
    <property type="molecule type" value="Genomic_DNA"/>
</dbReference>
<keyword evidence="2" id="KW-1133">Transmembrane helix</keyword>
<name>A0ABY4ERU6_9BACI</name>